<dbReference type="InterPro" id="IPR002563">
    <property type="entry name" value="Flavin_Rdtase-like_dom"/>
</dbReference>
<evidence type="ECO:0000313" key="3">
    <source>
        <dbReference type="Proteomes" id="UP000244571"/>
    </source>
</evidence>
<reference evidence="2 3" key="1">
    <citation type="submission" date="2018-04" db="EMBL/GenBank/DDBJ databases">
        <title>Bordetella sp. HZ20 isolated from seawater.</title>
        <authorList>
            <person name="Sun C."/>
        </authorList>
    </citation>
    <scope>NUCLEOTIDE SEQUENCE [LARGE SCALE GENOMIC DNA]</scope>
    <source>
        <strain evidence="2 3">HZ20</strain>
    </source>
</reference>
<dbReference type="EMBL" id="CP028901">
    <property type="protein sequence ID" value="AWB32788.1"/>
    <property type="molecule type" value="Genomic_DNA"/>
</dbReference>
<accession>A0A2R4XG49</accession>
<dbReference type="PANTHER" id="PTHR43812:SF2">
    <property type="entry name" value="FLAVIN REDUCTASE LIKE DOMAIN-CONTAINING PROTEIN"/>
    <property type="match status" value="1"/>
</dbReference>
<dbReference type="GO" id="GO:0010181">
    <property type="term" value="F:FMN binding"/>
    <property type="evidence" value="ECO:0007669"/>
    <property type="project" value="InterPro"/>
</dbReference>
<dbReference type="Pfam" id="PF01613">
    <property type="entry name" value="Flavin_Reduct"/>
    <property type="match status" value="1"/>
</dbReference>
<feature type="domain" description="Flavin reductase like" evidence="1">
    <location>
        <begin position="18"/>
        <end position="171"/>
    </location>
</feature>
<gene>
    <name evidence="2" type="ORF">DBV39_02605</name>
</gene>
<evidence type="ECO:0000313" key="2">
    <source>
        <dbReference type="EMBL" id="AWB32788.1"/>
    </source>
</evidence>
<dbReference type="Proteomes" id="UP000244571">
    <property type="component" value="Chromosome"/>
</dbReference>
<dbReference type="OrthoDB" id="5946411at2"/>
<sequence length="202" mass="22254">MYYESGHGHGLPHNPFKAIIAPRPIGWISTVDSSGRANLAPYSFFNAVSSSPDMIAFTSEGLKDSARHARDSGEFVFNLVTMPLLDKMNLSSASVASDISEFDFADIEMAESRIVKAPRVAQSPAAIECKVVMFSEFTQLSGQPTDRYLIVGQVVGVHIQDEYIVDGQFDMVKAQTVARCGYRDYCRVGDVFEVMRPDDLAQ</sequence>
<dbReference type="Gene3D" id="2.30.110.10">
    <property type="entry name" value="Electron Transport, Fmn-binding Protein, Chain A"/>
    <property type="match status" value="1"/>
</dbReference>
<dbReference type="RefSeq" id="WP_108620229.1">
    <property type="nucleotide sequence ID" value="NZ_CP028901.1"/>
</dbReference>
<proteinExistence type="predicted"/>
<name>A0A2R4XG49_9BURK</name>
<protein>
    <recommendedName>
        <fullName evidence="1">Flavin reductase like domain-containing protein</fullName>
    </recommendedName>
</protein>
<evidence type="ECO:0000259" key="1">
    <source>
        <dbReference type="SMART" id="SM00903"/>
    </source>
</evidence>
<dbReference type="InterPro" id="IPR012349">
    <property type="entry name" value="Split_barrel_FMN-bd"/>
</dbReference>
<organism evidence="2 3">
    <name type="scientific">Orrella marina</name>
    <dbReference type="NCBI Taxonomy" id="2163011"/>
    <lineage>
        <taxon>Bacteria</taxon>
        <taxon>Pseudomonadati</taxon>
        <taxon>Pseudomonadota</taxon>
        <taxon>Betaproteobacteria</taxon>
        <taxon>Burkholderiales</taxon>
        <taxon>Alcaligenaceae</taxon>
        <taxon>Orrella</taxon>
    </lineage>
</organism>
<dbReference type="GO" id="GO:0016646">
    <property type="term" value="F:oxidoreductase activity, acting on the CH-NH group of donors, NAD or NADP as acceptor"/>
    <property type="evidence" value="ECO:0007669"/>
    <property type="project" value="UniProtKB-ARBA"/>
</dbReference>
<keyword evidence="3" id="KW-1185">Reference proteome</keyword>
<dbReference type="KEGG" id="boz:DBV39_02605"/>
<dbReference type="SMART" id="SM00903">
    <property type="entry name" value="Flavin_Reduct"/>
    <property type="match status" value="1"/>
</dbReference>
<dbReference type="AlphaFoldDB" id="A0A2R4XG49"/>
<dbReference type="PANTHER" id="PTHR43812">
    <property type="entry name" value="BLR2425 PROTEIN"/>
    <property type="match status" value="1"/>
</dbReference>
<dbReference type="SUPFAM" id="SSF50475">
    <property type="entry name" value="FMN-binding split barrel"/>
    <property type="match status" value="1"/>
</dbReference>